<evidence type="ECO:0000313" key="2">
    <source>
        <dbReference type="Proteomes" id="UP000076858"/>
    </source>
</evidence>
<dbReference type="Proteomes" id="UP000076858">
    <property type="component" value="Unassembled WGS sequence"/>
</dbReference>
<dbReference type="InterPro" id="IPR035992">
    <property type="entry name" value="Ricin_B-like_lectins"/>
</dbReference>
<dbReference type="OrthoDB" id="10488759at2759"/>
<dbReference type="Gene3D" id="2.80.10.50">
    <property type="match status" value="1"/>
</dbReference>
<comment type="caution">
    <text evidence="1">The sequence shown here is derived from an EMBL/GenBank/DDBJ whole genome shotgun (WGS) entry which is preliminary data.</text>
</comment>
<dbReference type="AlphaFoldDB" id="A0A164DD90"/>
<reference evidence="1 2" key="1">
    <citation type="submission" date="2016-03" db="EMBL/GenBank/DDBJ databases">
        <title>EvidentialGene: Evidence-directed Construction of Genes on Genomes.</title>
        <authorList>
            <person name="Gilbert D.G."/>
            <person name="Choi J.-H."/>
            <person name="Mockaitis K."/>
            <person name="Colbourne J."/>
            <person name="Pfrender M."/>
        </authorList>
    </citation>
    <scope>NUCLEOTIDE SEQUENCE [LARGE SCALE GENOMIC DNA]</scope>
    <source>
        <strain evidence="1 2">Xinb3</strain>
        <tissue evidence="1">Complete organism</tissue>
    </source>
</reference>
<dbReference type="EMBL" id="LRGB01027810">
    <property type="protein sequence ID" value="KZR95656.1"/>
    <property type="molecule type" value="Genomic_DNA"/>
</dbReference>
<sequence>HFLFDTQIEDEQLGIRLYSISYAWGTLRLAHRRPKIIKKDGKIVQKDATIYITYESESRNPLITYSQLSKDDPLPPGSKFEYIVDQTIRVQNTHIWIETLPPGSKFEYIVDQTIRVQNTHICITETTNDYVFAAACSEKSTRWILENENSSLISQESEMCLTVGVDETLKLEKCALEGDTRKNQQGFFQTINTNPDVIENFPDVTFQDIQEVRLEQRKAVTTTINSPIFGGILKANHGSGNIIWDMIAWGLLKNGQYPHGKCVTHHGLEKQLTMEDCDTDWTKCQDVLKTFITSNDPLVQSQVSIGNCSKVTNKGQAFEYTSDFTIRPFNTNACIKVNTTMLILQECANISSIWGTFE</sequence>
<protein>
    <submittedName>
        <fullName evidence="1">Uncharacterized protein</fullName>
    </submittedName>
</protein>
<keyword evidence="2" id="KW-1185">Reference proteome</keyword>
<organism evidence="1 2">
    <name type="scientific">Daphnia magna</name>
    <dbReference type="NCBI Taxonomy" id="35525"/>
    <lineage>
        <taxon>Eukaryota</taxon>
        <taxon>Metazoa</taxon>
        <taxon>Ecdysozoa</taxon>
        <taxon>Arthropoda</taxon>
        <taxon>Crustacea</taxon>
        <taxon>Branchiopoda</taxon>
        <taxon>Diplostraca</taxon>
        <taxon>Cladocera</taxon>
        <taxon>Anomopoda</taxon>
        <taxon>Daphniidae</taxon>
        <taxon>Daphnia</taxon>
    </lineage>
</organism>
<proteinExistence type="predicted"/>
<evidence type="ECO:0000313" key="1">
    <source>
        <dbReference type="EMBL" id="KZR95656.1"/>
    </source>
</evidence>
<name>A0A164DD90_9CRUS</name>
<accession>A0A164DD90</accession>
<feature type="non-terminal residue" evidence="1">
    <location>
        <position position="1"/>
    </location>
</feature>
<feature type="non-terminal residue" evidence="1">
    <location>
        <position position="358"/>
    </location>
</feature>
<gene>
    <name evidence="1" type="ORF">APZ42_010494</name>
</gene>
<dbReference type="SUPFAM" id="SSF50370">
    <property type="entry name" value="Ricin B-like lectins"/>
    <property type="match status" value="2"/>
</dbReference>
<dbReference type="PROSITE" id="PS50231">
    <property type="entry name" value="RICIN_B_LECTIN"/>
    <property type="match status" value="1"/>
</dbReference>